<reference evidence="2 3" key="1">
    <citation type="submission" date="2013-09" db="EMBL/GenBank/DDBJ databases">
        <title>Biodegradation of hydrocarbons in the deep terrestrial subsurface : characterization of a microbial consortium composed of two Desulfotomaculum species originating from a deep geological formation.</title>
        <authorList>
            <person name="Aullo T."/>
            <person name="Berlendis S."/>
            <person name="Lascourreges J.-F."/>
            <person name="Dessort D."/>
            <person name="Saint-Laurent S."/>
            <person name="Schraauwers B."/>
            <person name="Mas J."/>
            <person name="Magot M."/>
            <person name="Ranchou-Peyruse A."/>
        </authorList>
    </citation>
    <scope>NUCLEOTIDE SEQUENCE [LARGE SCALE GENOMIC DNA]</scope>
    <source>
        <strain evidence="2 3">Bs107</strain>
    </source>
</reference>
<evidence type="ECO:0000313" key="2">
    <source>
        <dbReference type="EMBL" id="PHJ37711.1"/>
    </source>
</evidence>
<evidence type="ECO:0000256" key="1">
    <source>
        <dbReference type="SAM" id="Phobius"/>
    </source>
</evidence>
<proteinExistence type="predicted"/>
<evidence type="ECO:0000313" key="3">
    <source>
        <dbReference type="Proteomes" id="UP000222564"/>
    </source>
</evidence>
<feature type="transmembrane region" description="Helical" evidence="1">
    <location>
        <begin position="6"/>
        <end position="26"/>
    </location>
</feature>
<keyword evidence="1" id="KW-0472">Membrane</keyword>
<dbReference type="EMBL" id="AWQQ01000087">
    <property type="protein sequence ID" value="PHJ37711.1"/>
    <property type="molecule type" value="Genomic_DNA"/>
</dbReference>
<organism evidence="2 3">
    <name type="scientific">Desulforamulus profundi</name>
    <dbReference type="NCBI Taxonomy" id="1383067"/>
    <lineage>
        <taxon>Bacteria</taxon>
        <taxon>Bacillati</taxon>
        <taxon>Bacillota</taxon>
        <taxon>Clostridia</taxon>
        <taxon>Eubacteriales</taxon>
        <taxon>Peptococcaceae</taxon>
        <taxon>Desulforamulus</taxon>
    </lineage>
</organism>
<keyword evidence="1" id="KW-1133">Transmembrane helix</keyword>
<feature type="transmembrane region" description="Helical" evidence="1">
    <location>
        <begin position="59"/>
        <end position="78"/>
    </location>
</feature>
<keyword evidence="3" id="KW-1185">Reference proteome</keyword>
<dbReference type="AlphaFoldDB" id="A0A2C6L227"/>
<dbReference type="Proteomes" id="UP000222564">
    <property type="component" value="Unassembled WGS sequence"/>
</dbReference>
<protein>
    <submittedName>
        <fullName evidence="2">Uncharacterized protein</fullName>
    </submittedName>
</protein>
<comment type="caution">
    <text evidence="2">The sequence shown here is derived from an EMBL/GenBank/DDBJ whole genome shotgun (WGS) entry which is preliminary data.</text>
</comment>
<sequence length="119" mass="13573">MKDFFAALFGLIYLLGAIVYGLVIFIVSLGSGLFWLTIGGIFAYLMAGLLHSLIGGPVWLWLSIFIICIIYMVMDAFMGNKYDVWQRRGSRFFFCPLTDGMSIKEDFPHSFTKFFGNRQ</sequence>
<dbReference type="RefSeq" id="WP_099083545.1">
    <property type="nucleotide sequence ID" value="NZ_AWQQ01000087.1"/>
</dbReference>
<feature type="transmembrane region" description="Helical" evidence="1">
    <location>
        <begin position="33"/>
        <end position="53"/>
    </location>
</feature>
<keyword evidence="1" id="KW-0812">Transmembrane</keyword>
<accession>A0A2C6L227</accession>
<name>A0A2C6L227_9FIRM</name>
<gene>
    <name evidence="2" type="ORF">P378_14570</name>
</gene>